<keyword evidence="3" id="KW-1185">Reference proteome</keyword>
<gene>
    <name evidence="2" type="ORF">WN51_03801</name>
</gene>
<dbReference type="AlphaFoldDB" id="A0A0N0U467"/>
<organism evidence="2 3">
    <name type="scientific">Melipona quadrifasciata</name>
    <dbReference type="NCBI Taxonomy" id="166423"/>
    <lineage>
        <taxon>Eukaryota</taxon>
        <taxon>Metazoa</taxon>
        <taxon>Ecdysozoa</taxon>
        <taxon>Arthropoda</taxon>
        <taxon>Hexapoda</taxon>
        <taxon>Insecta</taxon>
        <taxon>Pterygota</taxon>
        <taxon>Neoptera</taxon>
        <taxon>Endopterygota</taxon>
        <taxon>Hymenoptera</taxon>
        <taxon>Apocrita</taxon>
        <taxon>Aculeata</taxon>
        <taxon>Apoidea</taxon>
        <taxon>Anthophila</taxon>
        <taxon>Apidae</taxon>
        <taxon>Melipona</taxon>
    </lineage>
</organism>
<feature type="transmembrane region" description="Helical" evidence="1">
    <location>
        <begin position="59"/>
        <end position="81"/>
    </location>
</feature>
<keyword evidence="1" id="KW-1133">Transmembrane helix</keyword>
<keyword evidence="1" id="KW-0472">Membrane</keyword>
<reference evidence="2 3" key="1">
    <citation type="submission" date="2015-07" db="EMBL/GenBank/DDBJ databases">
        <title>The genome of Melipona quadrifasciata.</title>
        <authorList>
            <person name="Pan H."/>
            <person name="Kapheim K."/>
        </authorList>
    </citation>
    <scope>NUCLEOTIDE SEQUENCE [LARGE SCALE GENOMIC DNA]</scope>
    <source>
        <strain evidence="2">0111107301</strain>
        <tissue evidence="2">Whole body</tissue>
    </source>
</reference>
<feature type="transmembrane region" description="Helical" evidence="1">
    <location>
        <begin position="102"/>
        <end position="120"/>
    </location>
</feature>
<name>A0A0N0U467_9HYME</name>
<evidence type="ECO:0000313" key="3">
    <source>
        <dbReference type="Proteomes" id="UP000053105"/>
    </source>
</evidence>
<evidence type="ECO:0000313" key="2">
    <source>
        <dbReference type="EMBL" id="KOX71494.1"/>
    </source>
</evidence>
<accession>A0A0N0U467</accession>
<evidence type="ECO:0000256" key="1">
    <source>
        <dbReference type="SAM" id="Phobius"/>
    </source>
</evidence>
<protein>
    <submittedName>
        <fullName evidence="2">Uncharacterized protein</fullName>
    </submittedName>
</protein>
<dbReference type="Proteomes" id="UP000053105">
    <property type="component" value="Unassembled WGS sequence"/>
</dbReference>
<sequence>MNFFNGTPLSQNHEFRLIMKEISIVRLNIVACLTTHTDKNVFIFCLNLSPLSLDELNAIMVPSFSYLYHLSYITFGLVKFANTEDVKIVISWTITFKIIRKFMAFGTSLDFLNLYLTISYRSSLQDFLFSFIDFYRLISFTVAQDSNPTIEGSKLTGEALVSISSLPKASLVQLVASAVTELFMFLFLDFFFAKQACSY</sequence>
<dbReference type="EMBL" id="KQ435836">
    <property type="protein sequence ID" value="KOX71494.1"/>
    <property type="molecule type" value="Genomic_DNA"/>
</dbReference>
<proteinExistence type="predicted"/>
<feature type="transmembrane region" description="Helical" evidence="1">
    <location>
        <begin position="171"/>
        <end position="193"/>
    </location>
</feature>
<keyword evidence="1" id="KW-0812">Transmembrane</keyword>